<gene>
    <name evidence="2" type="ORF">BJY01DRAFT_41471</name>
</gene>
<dbReference type="PROSITE" id="PS51257">
    <property type="entry name" value="PROKAR_LIPOPROTEIN"/>
    <property type="match status" value="1"/>
</dbReference>
<reference evidence="2 3" key="1">
    <citation type="submission" date="2024-07" db="EMBL/GenBank/DDBJ databases">
        <title>Section-level genome sequencing and comparative genomics of Aspergillus sections Usti and Cavernicolus.</title>
        <authorList>
            <consortium name="Lawrence Berkeley National Laboratory"/>
            <person name="Nybo J.L."/>
            <person name="Vesth T.C."/>
            <person name="Theobald S."/>
            <person name="Frisvad J.C."/>
            <person name="Larsen T.O."/>
            <person name="Kjaerboelling I."/>
            <person name="Rothschild-Mancinelli K."/>
            <person name="Lyhne E.K."/>
            <person name="Kogle M.E."/>
            <person name="Barry K."/>
            <person name="Clum A."/>
            <person name="Na H."/>
            <person name="Ledsgaard L."/>
            <person name="Lin J."/>
            <person name="Lipzen A."/>
            <person name="Kuo A."/>
            <person name="Riley R."/>
            <person name="Mondo S."/>
            <person name="Labutti K."/>
            <person name="Haridas S."/>
            <person name="Pangalinan J."/>
            <person name="Salamov A.A."/>
            <person name="Simmons B.A."/>
            <person name="Magnuson J.K."/>
            <person name="Chen J."/>
            <person name="Drula E."/>
            <person name="Henrissat B."/>
            <person name="Wiebenga A."/>
            <person name="Lubbers R.J."/>
            <person name="Gomes A.C."/>
            <person name="Makela M.R."/>
            <person name="Stajich J."/>
            <person name="Grigoriev I.V."/>
            <person name="Mortensen U.H."/>
            <person name="De Vries R.P."/>
            <person name="Baker S.E."/>
            <person name="Andersen M.R."/>
        </authorList>
    </citation>
    <scope>NUCLEOTIDE SEQUENCE [LARGE SCALE GENOMIC DNA]</scope>
    <source>
        <strain evidence="2 3">CBS 123904</strain>
    </source>
</reference>
<dbReference type="EMBL" id="JBFXLU010000157">
    <property type="protein sequence ID" value="KAL2837639.1"/>
    <property type="molecule type" value="Genomic_DNA"/>
</dbReference>
<evidence type="ECO:0000313" key="3">
    <source>
        <dbReference type="Proteomes" id="UP001610446"/>
    </source>
</evidence>
<name>A0ABR4JC48_9EURO</name>
<feature type="signal peptide" evidence="1">
    <location>
        <begin position="1"/>
        <end position="20"/>
    </location>
</feature>
<dbReference type="Proteomes" id="UP001610446">
    <property type="component" value="Unassembled WGS sequence"/>
</dbReference>
<evidence type="ECO:0000256" key="1">
    <source>
        <dbReference type="SAM" id="SignalP"/>
    </source>
</evidence>
<comment type="caution">
    <text evidence="2">The sequence shown here is derived from an EMBL/GenBank/DDBJ whole genome shotgun (WGS) entry which is preliminary data.</text>
</comment>
<keyword evidence="1" id="KW-0732">Signal</keyword>
<evidence type="ECO:0000313" key="2">
    <source>
        <dbReference type="EMBL" id="KAL2837639.1"/>
    </source>
</evidence>
<feature type="chain" id="PRO_5045871254" evidence="1">
    <location>
        <begin position="21"/>
        <end position="147"/>
    </location>
</feature>
<accession>A0ABR4JC48</accession>
<protein>
    <submittedName>
        <fullName evidence="2">Uncharacterized protein</fullName>
    </submittedName>
</protein>
<organism evidence="2 3">
    <name type="scientific">Aspergillus pseudoustus</name>
    <dbReference type="NCBI Taxonomy" id="1810923"/>
    <lineage>
        <taxon>Eukaryota</taxon>
        <taxon>Fungi</taxon>
        <taxon>Dikarya</taxon>
        <taxon>Ascomycota</taxon>
        <taxon>Pezizomycotina</taxon>
        <taxon>Eurotiomycetes</taxon>
        <taxon>Eurotiomycetidae</taxon>
        <taxon>Eurotiales</taxon>
        <taxon>Aspergillaceae</taxon>
        <taxon>Aspergillus</taxon>
        <taxon>Aspergillus subgen. Nidulantes</taxon>
    </lineage>
</organism>
<keyword evidence="3" id="KW-1185">Reference proteome</keyword>
<sequence>MRTTTLLLPVLAALSGTTTACTFGIEAIHNSNTADGSGGIRCIARIWADDLEGDGVIDDAPQAANGISCSEGSGTVDDNGQTYEFKWGTFDNVEIEDGETITVQRTSGDSAGALRQIWPGGSRNDYDSSNPFASFVATTYWMAGIDC</sequence>
<proteinExistence type="predicted"/>